<gene>
    <name evidence="3" type="ORF">EYF80_033004</name>
</gene>
<sequence>MYEGPKSSACAETDNQSSFPEACGPAVPATATATGTSTAPPPSPPTSPPPPSPPPSLPPPSRNSFSRRSRSTASCSVLLLGNLSLLFSFFHFIRRFWNQIFTCRSVSASACDTSMRRFRVR</sequence>
<accession>A0A4Z2GTB0</accession>
<keyword evidence="4" id="KW-1185">Reference proteome</keyword>
<feature type="compositionally biased region" description="Low complexity" evidence="1">
    <location>
        <begin position="25"/>
        <end position="38"/>
    </location>
</feature>
<reference evidence="3 4" key="1">
    <citation type="submission" date="2019-03" db="EMBL/GenBank/DDBJ databases">
        <title>First draft genome of Liparis tanakae, snailfish: a comprehensive survey of snailfish specific genes.</title>
        <authorList>
            <person name="Kim W."/>
            <person name="Song I."/>
            <person name="Jeong J.-H."/>
            <person name="Kim D."/>
            <person name="Kim S."/>
            <person name="Ryu S."/>
            <person name="Song J.Y."/>
            <person name="Lee S.K."/>
        </authorList>
    </citation>
    <scope>NUCLEOTIDE SEQUENCE [LARGE SCALE GENOMIC DNA]</scope>
    <source>
        <tissue evidence="3">Muscle</tissue>
    </source>
</reference>
<feature type="region of interest" description="Disordered" evidence="1">
    <location>
        <begin position="1"/>
        <end position="68"/>
    </location>
</feature>
<feature type="transmembrane region" description="Helical" evidence="2">
    <location>
        <begin position="72"/>
        <end position="93"/>
    </location>
</feature>
<dbReference type="EMBL" id="SRLO01000421">
    <property type="protein sequence ID" value="TNN56746.1"/>
    <property type="molecule type" value="Genomic_DNA"/>
</dbReference>
<evidence type="ECO:0000313" key="3">
    <source>
        <dbReference type="EMBL" id="TNN56746.1"/>
    </source>
</evidence>
<dbReference type="Proteomes" id="UP000314294">
    <property type="component" value="Unassembled WGS sequence"/>
</dbReference>
<dbReference type="AlphaFoldDB" id="A0A4Z2GTB0"/>
<proteinExistence type="predicted"/>
<evidence type="ECO:0000313" key="4">
    <source>
        <dbReference type="Proteomes" id="UP000314294"/>
    </source>
</evidence>
<comment type="caution">
    <text evidence="3">The sequence shown here is derived from an EMBL/GenBank/DDBJ whole genome shotgun (WGS) entry which is preliminary data.</text>
</comment>
<protein>
    <submittedName>
        <fullName evidence="3">Uncharacterized protein</fullName>
    </submittedName>
</protein>
<keyword evidence="2" id="KW-1133">Transmembrane helix</keyword>
<keyword evidence="2" id="KW-0812">Transmembrane</keyword>
<name>A0A4Z2GTB0_9TELE</name>
<keyword evidence="2" id="KW-0472">Membrane</keyword>
<feature type="compositionally biased region" description="Pro residues" evidence="1">
    <location>
        <begin position="39"/>
        <end position="61"/>
    </location>
</feature>
<organism evidence="3 4">
    <name type="scientific">Liparis tanakae</name>
    <name type="common">Tanaka's snailfish</name>
    <dbReference type="NCBI Taxonomy" id="230148"/>
    <lineage>
        <taxon>Eukaryota</taxon>
        <taxon>Metazoa</taxon>
        <taxon>Chordata</taxon>
        <taxon>Craniata</taxon>
        <taxon>Vertebrata</taxon>
        <taxon>Euteleostomi</taxon>
        <taxon>Actinopterygii</taxon>
        <taxon>Neopterygii</taxon>
        <taxon>Teleostei</taxon>
        <taxon>Neoteleostei</taxon>
        <taxon>Acanthomorphata</taxon>
        <taxon>Eupercaria</taxon>
        <taxon>Perciformes</taxon>
        <taxon>Cottioidei</taxon>
        <taxon>Cottales</taxon>
        <taxon>Liparidae</taxon>
        <taxon>Liparis</taxon>
    </lineage>
</organism>
<evidence type="ECO:0000256" key="2">
    <source>
        <dbReference type="SAM" id="Phobius"/>
    </source>
</evidence>
<evidence type="ECO:0000256" key="1">
    <source>
        <dbReference type="SAM" id="MobiDB-lite"/>
    </source>
</evidence>